<reference evidence="9" key="1">
    <citation type="submission" date="2021-01" db="EMBL/GenBank/DDBJ databases">
        <title>Whole genome shotgun sequence of Virgisporangium aurantiacum NBRC 16421.</title>
        <authorList>
            <person name="Komaki H."/>
            <person name="Tamura T."/>
        </authorList>
    </citation>
    <scope>NUCLEOTIDE SEQUENCE</scope>
    <source>
        <strain evidence="9">NBRC 16421</strain>
    </source>
</reference>
<name>A0A8J3ZH61_9ACTN</name>
<dbReference type="PANTHER" id="PTHR35807">
    <property type="entry name" value="TRANSCRIPTIONAL REGULATOR REDD-RELATED"/>
    <property type="match status" value="1"/>
</dbReference>
<dbReference type="Gene3D" id="3.40.50.300">
    <property type="entry name" value="P-loop containing nucleotide triphosphate hydrolases"/>
    <property type="match status" value="1"/>
</dbReference>
<protein>
    <submittedName>
        <fullName evidence="9">SARP family transcriptional regulator</fullName>
    </submittedName>
</protein>
<evidence type="ECO:0000256" key="3">
    <source>
        <dbReference type="ARBA" id="ARBA00023125"/>
    </source>
</evidence>
<accession>A0A8J3ZH61</accession>
<keyword evidence="3 6" id="KW-0238">DNA-binding</keyword>
<evidence type="ECO:0000256" key="5">
    <source>
        <dbReference type="PROSITE-ProRule" id="PRU00339"/>
    </source>
</evidence>
<organism evidence="9 10">
    <name type="scientific">Virgisporangium aurantiacum</name>
    <dbReference type="NCBI Taxonomy" id="175570"/>
    <lineage>
        <taxon>Bacteria</taxon>
        <taxon>Bacillati</taxon>
        <taxon>Actinomycetota</taxon>
        <taxon>Actinomycetes</taxon>
        <taxon>Micromonosporales</taxon>
        <taxon>Micromonosporaceae</taxon>
        <taxon>Virgisporangium</taxon>
    </lineage>
</organism>
<comment type="similarity">
    <text evidence="1">Belongs to the AfsR/DnrI/RedD regulatory family.</text>
</comment>
<dbReference type="SUPFAM" id="SSF52540">
    <property type="entry name" value="P-loop containing nucleoside triphosphate hydrolases"/>
    <property type="match status" value="1"/>
</dbReference>
<dbReference type="InterPro" id="IPR011990">
    <property type="entry name" value="TPR-like_helical_dom_sf"/>
</dbReference>
<dbReference type="EMBL" id="BOPG01000106">
    <property type="protein sequence ID" value="GIJ64052.1"/>
    <property type="molecule type" value="Genomic_DNA"/>
</dbReference>
<evidence type="ECO:0000256" key="2">
    <source>
        <dbReference type="ARBA" id="ARBA00023015"/>
    </source>
</evidence>
<dbReference type="AlphaFoldDB" id="A0A8J3ZH61"/>
<dbReference type="InterPro" id="IPR010982">
    <property type="entry name" value="Lambda_DNA-bd_dom_sf"/>
</dbReference>
<dbReference type="GO" id="GO:0043531">
    <property type="term" value="F:ADP binding"/>
    <property type="evidence" value="ECO:0007669"/>
    <property type="project" value="InterPro"/>
</dbReference>
<dbReference type="PANTHER" id="PTHR35807:SF1">
    <property type="entry name" value="TRANSCRIPTIONAL REGULATOR REDD"/>
    <property type="match status" value="1"/>
</dbReference>
<evidence type="ECO:0000259" key="8">
    <source>
        <dbReference type="PROSITE" id="PS51755"/>
    </source>
</evidence>
<dbReference type="SUPFAM" id="SSF46894">
    <property type="entry name" value="C-terminal effector domain of the bipartite response regulators"/>
    <property type="match status" value="1"/>
</dbReference>
<feature type="repeat" description="TPR" evidence="5">
    <location>
        <begin position="885"/>
        <end position="918"/>
    </location>
</feature>
<evidence type="ECO:0000313" key="9">
    <source>
        <dbReference type="EMBL" id="GIJ64052.1"/>
    </source>
</evidence>
<dbReference type="SUPFAM" id="SSF48452">
    <property type="entry name" value="TPR-like"/>
    <property type="match status" value="3"/>
</dbReference>
<dbReference type="Proteomes" id="UP000612585">
    <property type="component" value="Unassembled WGS sequence"/>
</dbReference>
<dbReference type="InterPro" id="IPR019734">
    <property type="entry name" value="TPR_rpt"/>
</dbReference>
<dbReference type="CDD" id="cd00093">
    <property type="entry name" value="HTH_XRE"/>
    <property type="match status" value="1"/>
</dbReference>
<dbReference type="Gene3D" id="1.10.10.10">
    <property type="entry name" value="Winged helix-like DNA-binding domain superfamily/Winged helix DNA-binding domain"/>
    <property type="match status" value="1"/>
</dbReference>
<dbReference type="SMART" id="SM01043">
    <property type="entry name" value="BTAD"/>
    <property type="match status" value="1"/>
</dbReference>
<feature type="domain" description="OmpR/PhoB-type" evidence="8">
    <location>
        <begin position="53"/>
        <end position="156"/>
    </location>
</feature>
<keyword evidence="10" id="KW-1185">Reference proteome</keyword>
<dbReference type="Pfam" id="PF13424">
    <property type="entry name" value="TPR_12"/>
    <property type="match status" value="2"/>
</dbReference>
<dbReference type="InterPro" id="IPR036388">
    <property type="entry name" value="WH-like_DNA-bd_sf"/>
</dbReference>
<dbReference type="Gene3D" id="1.10.260.40">
    <property type="entry name" value="lambda repressor-like DNA-binding domains"/>
    <property type="match status" value="1"/>
</dbReference>
<dbReference type="Pfam" id="PF03704">
    <property type="entry name" value="BTAD"/>
    <property type="match status" value="1"/>
</dbReference>
<dbReference type="InterPro" id="IPR001867">
    <property type="entry name" value="OmpR/PhoB-type_DNA-bd"/>
</dbReference>
<evidence type="ECO:0000313" key="10">
    <source>
        <dbReference type="Proteomes" id="UP000612585"/>
    </source>
</evidence>
<dbReference type="InterPro" id="IPR005158">
    <property type="entry name" value="BTAD"/>
</dbReference>
<keyword evidence="2" id="KW-0805">Transcription regulation</keyword>
<dbReference type="InterPro" id="IPR016032">
    <property type="entry name" value="Sig_transdc_resp-reg_C-effctor"/>
</dbReference>
<dbReference type="InterPro" id="IPR051677">
    <property type="entry name" value="AfsR-DnrI-RedD_regulator"/>
</dbReference>
<dbReference type="SMART" id="SM00862">
    <property type="entry name" value="Trans_reg_C"/>
    <property type="match status" value="1"/>
</dbReference>
<dbReference type="SUPFAM" id="SSF47413">
    <property type="entry name" value="lambda repressor-like DNA-binding domains"/>
    <property type="match status" value="1"/>
</dbReference>
<evidence type="ECO:0000259" key="7">
    <source>
        <dbReference type="PROSITE" id="PS50943"/>
    </source>
</evidence>
<comment type="caution">
    <text evidence="9">The sequence shown here is derived from an EMBL/GenBank/DDBJ whole genome shotgun (WGS) entry which is preliminary data.</text>
</comment>
<dbReference type="PROSITE" id="PS50943">
    <property type="entry name" value="HTH_CROC1"/>
    <property type="match status" value="1"/>
</dbReference>
<dbReference type="PRINTS" id="PR00364">
    <property type="entry name" value="DISEASERSIST"/>
</dbReference>
<dbReference type="InterPro" id="IPR027417">
    <property type="entry name" value="P-loop_NTPase"/>
</dbReference>
<dbReference type="PROSITE" id="PS50005">
    <property type="entry name" value="TPR"/>
    <property type="match status" value="1"/>
</dbReference>
<dbReference type="SMART" id="SM00028">
    <property type="entry name" value="TPR"/>
    <property type="match status" value="5"/>
</dbReference>
<dbReference type="Gene3D" id="1.25.40.10">
    <property type="entry name" value="Tetratricopeptide repeat domain"/>
    <property type="match status" value="2"/>
</dbReference>
<dbReference type="SMART" id="SM00530">
    <property type="entry name" value="HTH_XRE"/>
    <property type="match status" value="1"/>
</dbReference>
<keyword evidence="5" id="KW-0802">TPR repeat</keyword>
<gene>
    <name evidence="9" type="ORF">Vau01_115680</name>
</gene>
<dbReference type="PROSITE" id="PS51755">
    <property type="entry name" value="OMPR_PHOB"/>
    <property type="match status" value="1"/>
</dbReference>
<dbReference type="Pfam" id="PF00486">
    <property type="entry name" value="Trans_reg_C"/>
    <property type="match status" value="1"/>
</dbReference>
<evidence type="ECO:0000256" key="6">
    <source>
        <dbReference type="PROSITE-ProRule" id="PRU01091"/>
    </source>
</evidence>
<proteinExistence type="inferred from homology"/>
<dbReference type="CDD" id="cd15831">
    <property type="entry name" value="BTAD"/>
    <property type="match status" value="1"/>
</dbReference>
<evidence type="ECO:0000256" key="1">
    <source>
        <dbReference type="ARBA" id="ARBA00005820"/>
    </source>
</evidence>
<feature type="domain" description="HTH cro/C1-type" evidence="7">
    <location>
        <begin position="2"/>
        <end position="54"/>
    </location>
</feature>
<feature type="DNA-binding region" description="OmpR/PhoB-type" evidence="6">
    <location>
        <begin position="53"/>
        <end position="156"/>
    </location>
</feature>
<sequence>MARHRAALTQRQLAARAGVGVGTVRDIEQGRTLRPDRDVLRRLAAGLDVDLDGAPVTAPPLPRLGVLGPLELRRGDIPVGLGPIRQRVVLGLLAVRVGEAVSRAALVDAMWGEAGAAPASAANAVQVHVSRLRRALCRVAADPLLTAVPGGYRLVPDEVDLDLLAFRHDVRTATYAAPTSPGRACELFARALARWRGPLLADVEPLRGHPAVLAVERERAVAVLAYADAAARSDRNAEVVPLLRELTAADPLDGAAHARLMIALAGSGRQAAAFQIFAGLRRRLADELGVDPDHEVIAAHRRILRQGDPGDLPIPRQLPAPIAHFAGRAAEFATLDGLLTDGDRPRVAFLSGSGGVGKTTLAVRWAHHVADRFPDGCLYINLRGFDPRGSAVDPREALRDFLCSLGVPPQRVPSGLDALAAAFRSRLAGRRLLVILDNARSAHQVRPLLAGTPGCLTVVTSRDQMAGLVAAEGALPVTLGLLGPGESRDLLVARLGARRVNAEPEAADAIVGQCAGLPLALSVVATRAALHPQFTLGAVAGRLGDASRRLDGLAGDDPTTDPRTVFSWSYQSLSPRAARLFRHLGVATGPDISSAAAAALVGLPPPDVEPLLAELARAHLVTEAVPGRFTLHDLLRAYAAELAQAAGRTAALHRLLDHYLHTAHRAAIRLYPHRRPVLLDEPVPGAGAEEIGDHDRAMAWFTAEAGPLLAAVGQAHDEGFDTHCRLLAGALVEVLDRQGRWHDLATSQRTALAAATRTGDLAGQAQARYDLGFACTRLAEYDEAIVHLRHALDLCGALDDPAGQGRAHLELARTLARQDRHRAALGHAEEALVLFLGAGDDAGKARALNAVGWYHTLSGDHERALGFCREAIAMHRVLGNPRGEAGTWASLGYAYRHLGRHAEAVDCYLRSVELCRTLGDRYNEGETLLYLGDAQRTSGDARAARESWQQALLILTDLKHPDAAEARSRLTADGVTGEP</sequence>
<keyword evidence="4" id="KW-0804">Transcription</keyword>
<dbReference type="GO" id="GO:0006355">
    <property type="term" value="P:regulation of DNA-templated transcription"/>
    <property type="evidence" value="ECO:0007669"/>
    <property type="project" value="InterPro"/>
</dbReference>
<dbReference type="Pfam" id="PF13560">
    <property type="entry name" value="HTH_31"/>
    <property type="match status" value="1"/>
</dbReference>
<dbReference type="InterPro" id="IPR001387">
    <property type="entry name" value="Cro/C1-type_HTH"/>
</dbReference>
<dbReference type="GO" id="GO:0003677">
    <property type="term" value="F:DNA binding"/>
    <property type="evidence" value="ECO:0007669"/>
    <property type="project" value="UniProtKB-UniRule"/>
</dbReference>
<evidence type="ECO:0000256" key="4">
    <source>
        <dbReference type="ARBA" id="ARBA00023163"/>
    </source>
</evidence>
<dbReference type="GO" id="GO:0000160">
    <property type="term" value="P:phosphorelay signal transduction system"/>
    <property type="evidence" value="ECO:0007669"/>
    <property type="project" value="InterPro"/>
</dbReference>